<evidence type="ECO:0000256" key="2">
    <source>
        <dbReference type="SAM" id="Phobius"/>
    </source>
</evidence>
<evidence type="ECO:0000256" key="1">
    <source>
        <dbReference type="SAM" id="MobiDB-lite"/>
    </source>
</evidence>
<feature type="compositionally biased region" description="Pro residues" evidence="1">
    <location>
        <begin position="171"/>
        <end position="182"/>
    </location>
</feature>
<evidence type="ECO:0000313" key="3">
    <source>
        <dbReference type="Ensembl" id="ENSCINP00000024374.2"/>
    </source>
</evidence>
<organism evidence="3 4">
    <name type="scientific">Ciona intestinalis</name>
    <name type="common">Transparent sea squirt</name>
    <name type="synonym">Ascidia intestinalis</name>
    <dbReference type="NCBI Taxonomy" id="7719"/>
    <lineage>
        <taxon>Eukaryota</taxon>
        <taxon>Metazoa</taxon>
        <taxon>Chordata</taxon>
        <taxon>Tunicata</taxon>
        <taxon>Ascidiacea</taxon>
        <taxon>Phlebobranchia</taxon>
        <taxon>Cionidae</taxon>
        <taxon>Ciona</taxon>
    </lineage>
</organism>
<accession>A0A1W2WLP1</accession>
<gene>
    <name evidence="3" type="primary">LOC100183091</name>
</gene>
<dbReference type="GeneID" id="100183091"/>
<dbReference type="KEGG" id="cin:100183091"/>
<protein>
    <submittedName>
        <fullName evidence="3">Uncharacterized LOC100183091</fullName>
    </submittedName>
</protein>
<dbReference type="InParanoid" id="F6V4D1"/>
<keyword evidence="2" id="KW-0472">Membrane</keyword>
<reference evidence="3" key="2">
    <citation type="journal article" date="2008" name="Genome Biol.">
        <title>Improved genome assembly and evidence-based global gene model set for the chordate Ciona intestinalis: new insight into intron and operon populations.</title>
        <authorList>
            <person name="Satou Y."/>
            <person name="Mineta K."/>
            <person name="Ogasawara M."/>
            <person name="Sasakura Y."/>
            <person name="Shoguchi E."/>
            <person name="Ueno K."/>
            <person name="Yamada L."/>
            <person name="Matsumoto J."/>
            <person name="Wasserscheid J."/>
            <person name="Dewar K."/>
            <person name="Wiley G.B."/>
            <person name="Macmil S.L."/>
            <person name="Roe B.A."/>
            <person name="Zeller R.W."/>
            <person name="Hastings K.E."/>
            <person name="Lemaire P."/>
            <person name="Lindquist E."/>
            <person name="Endo T."/>
            <person name="Hotta K."/>
            <person name="Inaba K."/>
        </authorList>
    </citation>
    <scope>NUCLEOTIDE SEQUENCE [LARGE SCALE GENOMIC DNA]</scope>
    <source>
        <strain evidence="3">wild type</strain>
    </source>
</reference>
<dbReference type="Ensembl" id="ENSCINT00000024620.2">
    <property type="protein sequence ID" value="ENSCINP00000024374.2"/>
    <property type="gene ID" value="ENSCING00000006465.3"/>
</dbReference>
<reference evidence="4" key="1">
    <citation type="journal article" date="2002" name="Science">
        <title>The draft genome of Ciona intestinalis: insights into chordate and vertebrate origins.</title>
        <authorList>
            <person name="Dehal P."/>
            <person name="Satou Y."/>
            <person name="Campbell R.K."/>
            <person name="Chapman J."/>
            <person name="Degnan B."/>
            <person name="De Tomaso A."/>
            <person name="Davidson B."/>
            <person name="Di Gregorio A."/>
            <person name="Gelpke M."/>
            <person name="Goodstein D.M."/>
            <person name="Harafuji N."/>
            <person name="Hastings K.E."/>
            <person name="Ho I."/>
            <person name="Hotta K."/>
            <person name="Huang W."/>
            <person name="Kawashima T."/>
            <person name="Lemaire P."/>
            <person name="Martinez D."/>
            <person name="Meinertzhagen I.A."/>
            <person name="Necula S."/>
            <person name="Nonaka M."/>
            <person name="Putnam N."/>
            <person name="Rash S."/>
            <person name="Saiga H."/>
            <person name="Satake M."/>
            <person name="Terry A."/>
            <person name="Yamada L."/>
            <person name="Wang H.G."/>
            <person name="Awazu S."/>
            <person name="Azumi K."/>
            <person name="Boore J."/>
            <person name="Branno M."/>
            <person name="Chin-Bow S."/>
            <person name="DeSantis R."/>
            <person name="Doyle S."/>
            <person name="Francino P."/>
            <person name="Keys D.N."/>
            <person name="Haga S."/>
            <person name="Hayashi H."/>
            <person name="Hino K."/>
            <person name="Imai K.S."/>
            <person name="Inaba K."/>
            <person name="Kano S."/>
            <person name="Kobayashi K."/>
            <person name="Kobayashi M."/>
            <person name="Lee B.I."/>
            <person name="Makabe K.W."/>
            <person name="Manohar C."/>
            <person name="Matassi G."/>
            <person name="Medina M."/>
            <person name="Mochizuki Y."/>
            <person name="Mount S."/>
            <person name="Morishita T."/>
            <person name="Miura S."/>
            <person name="Nakayama A."/>
            <person name="Nishizaka S."/>
            <person name="Nomoto H."/>
            <person name="Ohta F."/>
            <person name="Oishi K."/>
            <person name="Rigoutsos I."/>
            <person name="Sano M."/>
            <person name="Sasaki A."/>
            <person name="Sasakura Y."/>
            <person name="Shoguchi E."/>
            <person name="Shin-i T."/>
            <person name="Spagnuolo A."/>
            <person name="Stainier D."/>
            <person name="Suzuki M.M."/>
            <person name="Tassy O."/>
            <person name="Takatori N."/>
            <person name="Tokuoka M."/>
            <person name="Yagi K."/>
            <person name="Yoshizaki F."/>
            <person name="Wada S."/>
            <person name="Zhang C."/>
            <person name="Hyatt P.D."/>
            <person name="Larimer F."/>
            <person name="Detter C."/>
            <person name="Doggett N."/>
            <person name="Glavina T."/>
            <person name="Hawkins T."/>
            <person name="Richardson P."/>
            <person name="Lucas S."/>
            <person name="Kohara Y."/>
            <person name="Levine M."/>
            <person name="Satoh N."/>
            <person name="Rokhsar D.S."/>
        </authorList>
    </citation>
    <scope>NUCLEOTIDE SEQUENCE [LARGE SCALE GENOMIC DNA]</scope>
</reference>
<keyword evidence="2" id="KW-1133">Transmembrane helix</keyword>
<dbReference type="RefSeq" id="XP_026691238.1">
    <property type="nucleotide sequence ID" value="XM_026835437.1"/>
</dbReference>
<keyword evidence="4" id="KW-1185">Reference proteome</keyword>
<feature type="transmembrane region" description="Helical" evidence="2">
    <location>
        <begin position="111"/>
        <end position="130"/>
    </location>
</feature>
<dbReference type="EMBL" id="EAAA01002680">
    <property type="status" value="NOT_ANNOTATED_CDS"/>
    <property type="molecule type" value="Genomic_DNA"/>
</dbReference>
<reference evidence="3" key="4">
    <citation type="submission" date="2025-09" db="UniProtKB">
        <authorList>
            <consortium name="Ensembl"/>
        </authorList>
    </citation>
    <scope>IDENTIFICATION</scope>
</reference>
<dbReference type="SUPFAM" id="SSF49842">
    <property type="entry name" value="TNF-like"/>
    <property type="match status" value="1"/>
</dbReference>
<keyword evidence="2" id="KW-0812">Transmembrane</keyword>
<reference evidence="3" key="3">
    <citation type="submission" date="2025-08" db="UniProtKB">
        <authorList>
            <consortium name="Ensembl"/>
        </authorList>
    </citation>
    <scope>IDENTIFICATION</scope>
</reference>
<proteinExistence type="predicted"/>
<evidence type="ECO:0000313" key="4">
    <source>
        <dbReference type="Proteomes" id="UP000008144"/>
    </source>
</evidence>
<dbReference type="Proteomes" id="UP000008144">
    <property type="component" value="Chromosome 8"/>
</dbReference>
<dbReference type="Gene3D" id="2.60.120.40">
    <property type="match status" value="1"/>
</dbReference>
<accession>F6V4D1</accession>
<sequence length="465" mass="50225">MYKLTYESDEDISVPVNHVTGVTSDGERYSTMDEDVIYDKNKDGAGQSDTEKGRSQTMASAVMSAHAVKNDSGVTEKPRSRKFYQMFNNSSHDDLKASKAGANAAAIGCKVFLLAFFILVLSGFVVFLLITTHGIVEKNQKLNDRVHYLEASVQLLLIGKTDSTATSVDAPPKPSDNAPPIPSGLQLSVLENSVDGPPPPPPVMSDAMPIQEDPAVRRDRAVPQCCTGVSSKLDKAISDFQLHNTALKRLETQINTNKKQITALGEKTTNMEMQDVAIEDQVWGSIGPGRLVEAAEGKPSSVSSACPSVVAFSLNQAISVDAADTQGIQTSTYEIKPQKGQVNTIYFNNEMMKKPESVVNGINGVFIAPCQGTYFLQVDFCTAQGTSASLALRKMETSLRIFSTPATNATTPVSHTTPHSFAMLTELNENDVLFLVLLQGSIVEKSDVDSLGTESCTRFSGFRIH</sequence>
<feature type="region of interest" description="Disordered" evidence="1">
    <location>
        <begin position="164"/>
        <end position="184"/>
    </location>
</feature>
<dbReference type="InterPro" id="IPR008983">
    <property type="entry name" value="Tumour_necrosis_fac-like_dom"/>
</dbReference>
<dbReference type="GeneTree" id="ENSGT00530000069064"/>
<dbReference type="AlphaFoldDB" id="F6V4D1"/>
<dbReference type="HOGENOM" id="CLU_587864_0_0_1"/>
<name>F6V4D1_CIOIN</name>